<dbReference type="InterPro" id="IPR006480">
    <property type="entry name" value="Phage_holin_4_1"/>
</dbReference>
<keyword evidence="8" id="KW-1185">Reference proteome</keyword>
<dbReference type="Pfam" id="PF05105">
    <property type="entry name" value="Phage_holin_4_1"/>
    <property type="match status" value="1"/>
</dbReference>
<accession>A0A7X3FJL3</accession>
<sequence length="155" mass="17368">MEPFTFKLVTLKELFVYTVPAAVGSFVTYMFGGWTQLLEFLVIVMAIDYATGLIASLKEKQGLNSEVGFWGLIKKTLMLLSVSLGYKIDIALGTDWCMSGCIYFWLANEMISILENYGRMGLPVPPPLKKAITVLKHNLGEKDDKDQGETNVYRP</sequence>
<evidence type="ECO:0000256" key="2">
    <source>
        <dbReference type="ARBA" id="ARBA00022692"/>
    </source>
</evidence>
<evidence type="ECO:0000313" key="8">
    <source>
        <dbReference type="Proteomes" id="UP000490800"/>
    </source>
</evidence>
<dbReference type="EMBL" id="RHLK01000008">
    <property type="protein sequence ID" value="MVP00792.1"/>
    <property type="molecule type" value="Genomic_DNA"/>
</dbReference>
<protein>
    <submittedName>
        <fullName evidence="7">Holin</fullName>
    </submittedName>
</protein>
<keyword evidence="2 6" id="KW-0812">Transmembrane</keyword>
<evidence type="ECO:0000256" key="6">
    <source>
        <dbReference type="SAM" id="Phobius"/>
    </source>
</evidence>
<name>A0A7X3FJL3_9BACL</name>
<gene>
    <name evidence="7" type="ORF">EDM21_14875</name>
</gene>
<feature type="transmembrane region" description="Helical" evidence="6">
    <location>
        <begin position="14"/>
        <end position="31"/>
    </location>
</feature>
<evidence type="ECO:0000256" key="4">
    <source>
        <dbReference type="ARBA" id="ARBA00023136"/>
    </source>
</evidence>
<dbReference type="GO" id="GO:0016020">
    <property type="term" value="C:membrane"/>
    <property type="evidence" value="ECO:0007669"/>
    <property type="project" value="UniProtKB-SubCell"/>
</dbReference>
<evidence type="ECO:0000256" key="3">
    <source>
        <dbReference type="ARBA" id="ARBA00022989"/>
    </source>
</evidence>
<proteinExistence type="inferred from homology"/>
<dbReference type="OrthoDB" id="88184at2"/>
<dbReference type="AlphaFoldDB" id="A0A7X3FJL3"/>
<comment type="subcellular location">
    <subcellularLocation>
        <location evidence="1">Membrane</location>
        <topology evidence="1">Multi-pass membrane protein</topology>
    </subcellularLocation>
</comment>
<keyword evidence="3 6" id="KW-1133">Transmembrane helix</keyword>
<dbReference type="RefSeq" id="WP_157336614.1">
    <property type="nucleotide sequence ID" value="NZ_RHLK01000008.1"/>
</dbReference>
<comment type="similarity">
    <text evidence="5">Belongs to the bacteriophage holin family. Cp-1 holin subfamily.</text>
</comment>
<evidence type="ECO:0000256" key="5">
    <source>
        <dbReference type="ARBA" id="ARBA00023600"/>
    </source>
</evidence>
<reference evidence="7 8" key="1">
    <citation type="journal article" date="2019" name="Microorganisms">
        <title>Paenibacillus lutrae sp. nov., A Chitinolytic Species Isolated from A River Otter in Castril Natural Park, Granada, Spain.</title>
        <authorList>
            <person name="Rodriguez M."/>
            <person name="Reina J.C."/>
            <person name="Bejar V."/>
            <person name="Llamas I."/>
        </authorList>
    </citation>
    <scope>NUCLEOTIDE SEQUENCE [LARGE SCALE GENOMIC DNA]</scope>
    <source>
        <strain evidence="7 8">N10</strain>
    </source>
</reference>
<evidence type="ECO:0000313" key="7">
    <source>
        <dbReference type="EMBL" id="MVP00792.1"/>
    </source>
</evidence>
<evidence type="ECO:0000256" key="1">
    <source>
        <dbReference type="ARBA" id="ARBA00004141"/>
    </source>
</evidence>
<dbReference type="Proteomes" id="UP000490800">
    <property type="component" value="Unassembled WGS sequence"/>
</dbReference>
<comment type="caution">
    <text evidence="7">The sequence shown here is derived from an EMBL/GenBank/DDBJ whole genome shotgun (WGS) entry which is preliminary data.</text>
</comment>
<organism evidence="7 8">
    <name type="scientific">Paenibacillus lutrae</name>
    <dbReference type="NCBI Taxonomy" id="2078573"/>
    <lineage>
        <taxon>Bacteria</taxon>
        <taxon>Bacillati</taxon>
        <taxon>Bacillota</taxon>
        <taxon>Bacilli</taxon>
        <taxon>Bacillales</taxon>
        <taxon>Paenibacillaceae</taxon>
        <taxon>Paenibacillus</taxon>
    </lineage>
</organism>
<keyword evidence="4 6" id="KW-0472">Membrane</keyword>
<dbReference type="NCBIfam" id="TIGR01593">
    <property type="entry name" value="holin_tox_secr"/>
    <property type="match status" value="1"/>
</dbReference>